<keyword evidence="2" id="KW-0067">ATP-binding</keyword>
<dbReference type="InterPro" id="IPR027417">
    <property type="entry name" value="P-loop_NTPase"/>
</dbReference>
<keyword evidence="3" id="KW-0040">ANK repeat</keyword>
<dbReference type="SUPFAM" id="SSF48403">
    <property type="entry name" value="Ankyrin repeat"/>
    <property type="match status" value="1"/>
</dbReference>
<dbReference type="SUPFAM" id="SSF52540">
    <property type="entry name" value="P-loop containing nucleoside triphosphate hydrolases"/>
    <property type="match status" value="1"/>
</dbReference>
<keyword evidence="8" id="KW-1185">Reference proteome</keyword>
<dbReference type="SMART" id="SM00382">
    <property type="entry name" value="AAA"/>
    <property type="match status" value="1"/>
</dbReference>
<dbReference type="Pfam" id="PF10431">
    <property type="entry name" value="ClpB_D2-small"/>
    <property type="match status" value="1"/>
</dbReference>
<evidence type="ECO:0000313" key="7">
    <source>
        <dbReference type="EMBL" id="KAI6656620.1"/>
    </source>
</evidence>
<dbReference type="PANTHER" id="PTHR11638:SF93">
    <property type="entry name" value="MITOCHONDRIAL DISAGGREGASE"/>
    <property type="match status" value="1"/>
</dbReference>
<dbReference type="InterPro" id="IPR001270">
    <property type="entry name" value="ClpA/B"/>
</dbReference>
<organism evidence="7 8">
    <name type="scientific">Oopsacas minuta</name>
    <dbReference type="NCBI Taxonomy" id="111878"/>
    <lineage>
        <taxon>Eukaryota</taxon>
        <taxon>Metazoa</taxon>
        <taxon>Porifera</taxon>
        <taxon>Hexactinellida</taxon>
        <taxon>Hexasterophora</taxon>
        <taxon>Lyssacinosida</taxon>
        <taxon>Leucopsacidae</taxon>
        <taxon>Oopsacas</taxon>
    </lineage>
</organism>
<reference evidence="7 8" key="1">
    <citation type="journal article" date="2023" name="BMC Biol.">
        <title>The compact genome of the sponge Oopsacas minuta (Hexactinellida) is lacking key metazoan core genes.</title>
        <authorList>
            <person name="Santini S."/>
            <person name="Schenkelaars Q."/>
            <person name="Jourda C."/>
            <person name="Duchesne M."/>
            <person name="Belahbib H."/>
            <person name="Rocher C."/>
            <person name="Selva M."/>
            <person name="Riesgo A."/>
            <person name="Vervoort M."/>
            <person name="Leys S.P."/>
            <person name="Kodjabachian L."/>
            <person name="Le Bivic A."/>
            <person name="Borchiellini C."/>
            <person name="Claverie J.M."/>
            <person name="Renard E."/>
        </authorList>
    </citation>
    <scope>NUCLEOTIDE SEQUENCE [LARGE SCALE GENOMIC DNA]</scope>
    <source>
        <strain evidence="7">SPO-2</strain>
    </source>
</reference>
<dbReference type="AlphaFoldDB" id="A0AAV7K7G0"/>
<protein>
    <submittedName>
        <fullName evidence="7">Caseinolytic peptidase B protein-like</fullName>
    </submittedName>
</protein>
<keyword evidence="1" id="KW-0547">Nucleotide-binding</keyword>
<feature type="domain" description="AAA+ ATPase" evidence="5">
    <location>
        <begin position="295"/>
        <end position="441"/>
    </location>
</feature>
<evidence type="ECO:0000259" key="6">
    <source>
        <dbReference type="SMART" id="SM01086"/>
    </source>
</evidence>
<gene>
    <name evidence="7" type="ORF">LOD99_1415</name>
</gene>
<dbReference type="PANTHER" id="PTHR11638">
    <property type="entry name" value="ATP-DEPENDENT CLP PROTEASE"/>
    <property type="match status" value="1"/>
</dbReference>
<dbReference type="GO" id="GO:0005524">
    <property type="term" value="F:ATP binding"/>
    <property type="evidence" value="ECO:0007669"/>
    <property type="project" value="UniProtKB-KW"/>
</dbReference>
<name>A0AAV7K7G0_9METZ</name>
<dbReference type="InterPro" id="IPR036770">
    <property type="entry name" value="Ankyrin_rpt-contain_sf"/>
</dbReference>
<dbReference type="Proteomes" id="UP001165289">
    <property type="component" value="Unassembled WGS sequence"/>
</dbReference>
<feature type="repeat" description="ANK" evidence="3">
    <location>
        <begin position="85"/>
        <end position="117"/>
    </location>
</feature>
<dbReference type="InterPro" id="IPR050130">
    <property type="entry name" value="ClpA_ClpB"/>
</dbReference>
<dbReference type="InterPro" id="IPR002110">
    <property type="entry name" value="Ankyrin_rpt"/>
</dbReference>
<accession>A0AAV7K7G0</accession>
<dbReference type="Gene3D" id="1.25.40.20">
    <property type="entry name" value="Ankyrin repeat-containing domain"/>
    <property type="match status" value="2"/>
</dbReference>
<dbReference type="GO" id="GO:0016887">
    <property type="term" value="F:ATP hydrolysis activity"/>
    <property type="evidence" value="ECO:0007669"/>
    <property type="project" value="InterPro"/>
</dbReference>
<dbReference type="InterPro" id="IPR003593">
    <property type="entry name" value="AAA+_ATPase"/>
</dbReference>
<evidence type="ECO:0000259" key="5">
    <source>
        <dbReference type="SMART" id="SM00382"/>
    </source>
</evidence>
<proteinExistence type="predicted"/>
<dbReference type="Gene3D" id="3.40.50.300">
    <property type="entry name" value="P-loop containing nucleotide triphosphate hydrolases"/>
    <property type="match status" value="1"/>
</dbReference>
<evidence type="ECO:0000256" key="1">
    <source>
        <dbReference type="ARBA" id="ARBA00022741"/>
    </source>
</evidence>
<evidence type="ECO:0000256" key="4">
    <source>
        <dbReference type="SAM" id="Coils"/>
    </source>
</evidence>
<evidence type="ECO:0000256" key="2">
    <source>
        <dbReference type="ARBA" id="ARBA00022840"/>
    </source>
</evidence>
<dbReference type="SMART" id="SM01086">
    <property type="entry name" value="ClpB_D2-small"/>
    <property type="match status" value="1"/>
</dbReference>
<dbReference type="GO" id="GO:0005739">
    <property type="term" value="C:mitochondrion"/>
    <property type="evidence" value="ECO:0007669"/>
    <property type="project" value="TreeGrafter"/>
</dbReference>
<dbReference type="Pfam" id="PF12796">
    <property type="entry name" value="Ank_2"/>
    <property type="match status" value="1"/>
</dbReference>
<evidence type="ECO:0000256" key="3">
    <source>
        <dbReference type="PROSITE-ProRule" id="PRU00023"/>
    </source>
</evidence>
<dbReference type="InterPro" id="IPR019489">
    <property type="entry name" value="Clp_ATPase_C"/>
</dbReference>
<dbReference type="SMART" id="SM00248">
    <property type="entry name" value="ANK"/>
    <property type="match status" value="3"/>
</dbReference>
<evidence type="ECO:0000313" key="8">
    <source>
        <dbReference type="Proteomes" id="UP001165289"/>
    </source>
</evidence>
<feature type="repeat" description="ANK" evidence="3">
    <location>
        <begin position="118"/>
        <end position="150"/>
    </location>
</feature>
<dbReference type="PRINTS" id="PR00300">
    <property type="entry name" value="CLPPROTEASEA"/>
</dbReference>
<sequence length="602" mass="68605">MSLRSLFHILKGAKNLYLFRSLAFQSKHKTRLKLIQSNSRTYSILPLQTEHFNHDNRTGTENFTYQPLLLAIVLFFTSNNSDFLKDQNALFTAILNRNTAAVKSLLSQGADVNTRHKYGWTPLHAAVATGSVELVRLLLKSGADINAQDEFSSVQRLAKKTGLSARQVWEQRDSQFSDKLDHSSDFNGFTALHYSVLLGDNKMTDLLITKGINATLEAHAGYTAKQLTNDPQLKKLLDRAEEKSREKENEREREEKLKFPLELRFKEVIIGQDGPILSVSAAIRRRENGWGDDEHPLVFLFIGSSGIGKTELAKQLAKYIHGKNPKGFIRLDMSEFQQKHEVAKFIGAPPGYIGFDSGGQVTDKLRECPNAVVLFDEVEKAHPDVLTIMLQLFDEGRLTDGLGKTVECKDAIFVMTSNLASNEIANHAVKLRQDVQLAKQERRERDISKIEDQIVISRDFKRKVVEPILKRTFLRDEFLGRINEILYFLPFTRSELNQLVLKEMEFWKSKAYERHKISLTWERGVVDLLADAYNIKYGARSIKYEVERSVVSQLAMAHERRLIQVGDEVNVRVVEIKGGSVIQLQRLEGNRYTDIELTPVVM</sequence>
<dbReference type="CDD" id="cd19499">
    <property type="entry name" value="RecA-like_ClpB_Hsp104-like"/>
    <property type="match status" value="1"/>
</dbReference>
<dbReference type="EMBL" id="JAKMXF010000144">
    <property type="protein sequence ID" value="KAI6656620.1"/>
    <property type="molecule type" value="Genomic_DNA"/>
</dbReference>
<feature type="repeat" description="ANK" evidence="3">
    <location>
        <begin position="187"/>
        <end position="219"/>
    </location>
</feature>
<dbReference type="Gene3D" id="1.10.8.60">
    <property type="match status" value="1"/>
</dbReference>
<dbReference type="PROSITE" id="PS50088">
    <property type="entry name" value="ANK_REPEAT"/>
    <property type="match status" value="3"/>
</dbReference>
<feature type="coiled-coil region" evidence="4">
    <location>
        <begin position="230"/>
        <end position="257"/>
    </location>
</feature>
<dbReference type="PROSITE" id="PS50297">
    <property type="entry name" value="ANK_REP_REGION"/>
    <property type="match status" value="2"/>
</dbReference>
<dbReference type="InterPro" id="IPR003959">
    <property type="entry name" value="ATPase_AAA_core"/>
</dbReference>
<comment type="caution">
    <text evidence="7">The sequence shown here is derived from an EMBL/GenBank/DDBJ whole genome shotgun (WGS) entry which is preliminary data.</text>
</comment>
<feature type="domain" description="Clp ATPase C-terminal" evidence="6">
    <location>
        <begin position="491"/>
        <end position="582"/>
    </location>
</feature>
<dbReference type="GO" id="GO:0034605">
    <property type="term" value="P:cellular response to heat"/>
    <property type="evidence" value="ECO:0007669"/>
    <property type="project" value="TreeGrafter"/>
</dbReference>
<dbReference type="Pfam" id="PF07724">
    <property type="entry name" value="AAA_2"/>
    <property type="match status" value="1"/>
</dbReference>
<keyword evidence="4" id="KW-0175">Coiled coil</keyword>